<evidence type="ECO:0000256" key="5">
    <source>
        <dbReference type="ARBA" id="ARBA00023065"/>
    </source>
</evidence>
<dbReference type="Proteomes" id="UP001396334">
    <property type="component" value="Unassembled WGS sequence"/>
</dbReference>
<comment type="caution">
    <text evidence="11">The sequence shown here is derived from an EMBL/GenBank/DDBJ whole genome shotgun (WGS) entry which is preliminary data.</text>
</comment>
<dbReference type="Pfam" id="PF22919">
    <property type="entry name" value="ATP-synt_VA_C"/>
    <property type="match status" value="1"/>
</dbReference>
<dbReference type="InterPro" id="IPR004100">
    <property type="entry name" value="ATPase_F1/V1/A1_a/bsu_N"/>
</dbReference>
<feature type="domain" description="ATP synthase A/B type C-terminal" evidence="10">
    <location>
        <begin position="944"/>
        <end position="1043"/>
    </location>
</feature>
<dbReference type="PROSITE" id="PS00152">
    <property type="entry name" value="ATPASE_ALPHA_BETA"/>
    <property type="match status" value="1"/>
</dbReference>
<evidence type="ECO:0000256" key="7">
    <source>
        <dbReference type="SAM" id="MobiDB-lite"/>
    </source>
</evidence>
<keyword evidence="12" id="KW-1185">Reference proteome</keyword>
<feature type="compositionally biased region" description="Basic and acidic residues" evidence="7">
    <location>
        <begin position="233"/>
        <end position="249"/>
    </location>
</feature>
<evidence type="ECO:0000256" key="4">
    <source>
        <dbReference type="ARBA" id="ARBA00022781"/>
    </source>
</evidence>
<keyword evidence="4" id="KW-0375">Hydrogen ion transport</keyword>
<evidence type="ECO:0000256" key="3">
    <source>
        <dbReference type="ARBA" id="ARBA00022448"/>
    </source>
</evidence>
<sequence length="1049" mass="116620">MANWISSKLKVAETLLQQIDQQAAESLGKNEKQFSDEVKLDTPTKPSGVVSLKDQLRYKPQENNDYQGKLEVSSTKDSSKPSTMLTDSDWTELLSTPSQGTSSSTNGASGIRGLKKDARKKGYLGSHLSPMEEKRKQKSNVNSIKSVKRPDVVLGNTLSDKPSDGEESSTPARLSSVDKQNDGKNSEEMKDAADEENGWELDSKDLLSNVEGFTKSGNKNHSNQKTLELGEVDGAHDVKIGKADAHDQFRTTVRTGNSKSIGSSRSSAFDDVKRASQPTSDAGSDSDSDSDSTSDSESEREREERRKRRERILAERAAAKAVEAIKERENMVAKLEGEKQSLEKILEERAKQQAQEASELQTTTMEMMDAVELEKQKHNNTRMEALQRLAKLETKNADLARSLATAQKKLEVEINRVADLRQQIELEEVAHEELKRRIASNHQSGTYLNKLAASKGIEFGCEILEAEYSVVTDKIGRLQDKARQLEASIESTRKEVEEPTEVEVELKRRLGQLTDHLIQKQAQVETLSSEKATLSFRIEAVSRMLEENKSLNMSHASSKLQMGKAEHINSMEEGTLEIGMEYRTVSGVAGPLVILDKVKGPKFQEIVNIRLGDGTTRRGQVLEVDGEKAVVQVFEGTSGIDNKYTTVQFTGEVLKTPVSSDMLGRIFNGSGKPIDNGPPILPEAYLDISGSSINPSERTYPEEMIQTGISTIDVMNSIARGQKIPLFSAAGLPHNEIAAQICRQAGLVKRLEKAGDLLEDGEEDNFAIVFAAMGVNMETAQFFKRDFEENGSMERVTLFLNLANDPTIERIITPRIALTTAEYLAYECGKHVLVILTDMSSYADALREVSAAREEVPGRRGYPGYMYTDLATIYERAGRIEGRKGSITQIPILTMPNDDITHPTPDLTGYITEGQIYIDRQLYNRQIYPPINVLPSLSRLMKSAIGEGMTRRDHADVSNQLYANYAIGKDVQAMKAVVGEEALSSEDLLYLEFLDKFERKFVSQGAYDTRNIFQSLDLAWTLLRIFPRELLHRIPAKTLDQFYSRDAGN</sequence>
<dbReference type="EMBL" id="JBBPBN010000024">
    <property type="protein sequence ID" value="KAK9010023.1"/>
    <property type="molecule type" value="Genomic_DNA"/>
</dbReference>
<feature type="compositionally biased region" description="Polar residues" evidence="7">
    <location>
        <begin position="63"/>
        <end position="108"/>
    </location>
</feature>
<feature type="compositionally biased region" description="Basic and acidic residues" evidence="7">
    <location>
        <begin position="28"/>
        <end position="42"/>
    </location>
</feature>
<name>A0ABR2RAP8_9ROSI</name>
<proteinExistence type="inferred from homology"/>
<dbReference type="InterPro" id="IPR022879">
    <property type="entry name" value="V-ATPase_su_B/beta"/>
</dbReference>
<evidence type="ECO:0000313" key="12">
    <source>
        <dbReference type="Proteomes" id="UP001396334"/>
    </source>
</evidence>
<dbReference type="InterPro" id="IPR020003">
    <property type="entry name" value="ATPase_a/bsu_AS"/>
</dbReference>
<dbReference type="NCBIfam" id="NF003235">
    <property type="entry name" value="PRK04196.1"/>
    <property type="match status" value="1"/>
</dbReference>
<organism evidence="11 12">
    <name type="scientific">Hibiscus sabdariffa</name>
    <name type="common">roselle</name>
    <dbReference type="NCBI Taxonomy" id="183260"/>
    <lineage>
        <taxon>Eukaryota</taxon>
        <taxon>Viridiplantae</taxon>
        <taxon>Streptophyta</taxon>
        <taxon>Embryophyta</taxon>
        <taxon>Tracheophyta</taxon>
        <taxon>Spermatophyta</taxon>
        <taxon>Magnoliopsida</taxon>
        <taxon>eudicotyledons</taxon>
        <taxon>Gunneridae</taxon>
        <taxon>Pentapetalae</taxon>
        <taxon>rosids</taxon>
        <taxon>malvids</taxon>
        <taxon>Malvales</taxon>
        <taxon>Malvaceae</taxon>
        <taxon>Malvoideae</taxon>
        <taxon>Hibiscus</taxon>
    </lineage>
</organism>
<keyword evidence="3" id="KW-0813">Transport</keyword>
<feature type="compositionally biased region" description="Acidic residues" evidence="7">
    <location>
        <begin position="284"/>
        <end position="296"/>
    </location>
</feature>
<dbReference type="InterPro" id="IPR005723">
    <property type="entry name" value="ATPase_V1-cplx_bsu"/>
</dbReference>
<dbReference type="Pfam" id="PF02874">
    <property type="entry name" value="ATP-synt_ab_N"/>
    <property type="match status" value="1"/>
</dbReference>
<evidence type="ECO:0000256" key="6">
    <source>
        <dbReference type="SAM" id="Coils"/>
    </source>
</evidence>
<feature type="domain" description="ATPase F1/V1/A1 complex alpha/beta subunit nucleotide-binding" evidence="8">
    <location>
        <begin position="708"/>
        <end position="938"/>
    </location>
</feature>
<evidence type="ECO:0008006" key="13">
    <source>
        <dbReference type="Google" id="ProtNLM"/>
    </source>
</evidence>
<evidence type="ECO:0000259" key="8">
    <source>
        <dbReference type="Pfam" id="PF00006"/>
    </source>
</evidence>
<keyword evidence="6" id="KW-0175">Coiled coil</keyword>
<dbReference type="CDD" id="cd18112">
    <property type="entry name" value="ATP-synt_V_A-type_beta_C"/>
    <property type="match status" value="1"/>
</dbReference>
<dbReference type="PANTHER" id="PTHR43389">
    <property type="entry name" value="V-TYPE PROTON ATPASE SUBUNIT B"/>
    <property type="match status" value="1"/>
</dbReference>
<dbReference type="Pfam" id="PF00006">
    <property type="entry name" value="ATP-synt_ab"/>
    <property type="match status" value="1"/>
</dbReference>
<keyword evidence="5" id="KW-0406">Ion transport</keyword>
<evidence type="ECO:0000256" key="1">
    <source>
        <dbReference type="ARBA" id="ARBA00002690"/>
    </source>
</evidence>
<dbReference type="CDD" id="cd01135">
    <property type="entry name" value="V_A-ATPase_B"/>
    <property type="match status" value="1"/>
</dbReference>
<evidence type="ECO:0000259" key="10">
    <source>
        <dbReference type="Pfam" id="PF22919"/>
    </source>
</evidence>
<evidence type="ECO:0000256" key="2">
    <source>
        <dbReference type="ARBA" id="ARBA00008936"/>
    </source>
</evidence>
<comment type="similarity">
    <text evidence="2">Belongs to the ATPase alpha/beta chains family.</text>
</comment>
<gene>
    <name evidence="11" type="ORF">V6N11_036541</name>
</gene>
<dbReference type="Gene3D" id="3.40.50.12240">
    <property type="match status" value="1"/>
</dbReference>
<reference evidence="11 12" key="1">
    <citation type="journal article" date="2024" name="G3 (Bethesda)">
        <title>Genome assembly of Hibiscus sabdariffa L. provides insights into metabolisms of medicinal natural products.</title>
        <authorList>
            <person name="Kim T."/>
        </authorList>
    </citation>
    <scope>NUCLEOTIDE SEQUENCE [LARGE SCALE GENOMIC DNA]</scope>
    <source>
        <strain evidence="11">TK-2024</strain>
        <tissue evidence="11">Old leaves</tissue>
    </source>
</reference>
<dbReference type="InterPro" id="IPR027417">
    <property type="entry name" value="P-loop_NTPase"/>
</dbReference>
<evidence type="ECO:0000259" key="9">
    <source>
        <dbReference type="Pfam" id="PF02874"/>
    </source>
</evidence>
<feature type="compositionally biased region" description="Polar residues" evidence="7">
    <location>
        <begin position="215"/>
        <end position="226"/>
    </location>
</feature>
<dbReference type="SUPFAM" id="SSF52540">
    <property type="entry name" value="P-loop containing nucleoside triphosphate hydrolases"/>
    <property type="match status" value="1"/>
</dbReference>
<comment type="function">
    <text evidence="1">Non-catalytic subunit of the peripheral V1 complex of vacuolar ATPase. V-ATPase is responsible for acidifying a variety of intracellular compartments in eukaryotic cells.</text>
</comment>
<feature type="domain" description="ATPase F1/V1/A1 complex alpha/beta subunit N-terminal" evidence="9">
    <location>
        <begin position="585"/>
        <end position="651"/>
    </location>
</feature>
<dbReference type="CDD" id="cd18118">
    <property type="entry name" value="ATP-synt_V_A-type_beta_N"/>
    <property type="match status" value="1"/>
</dbReference>
<evidence type="ECO:0000313" key="11">
    <source>
        <dbReference type="EMBL" id="KAK9010023.1"/>
    </source>
</evidence>
<feature type="compositionally biased region" description="Basic and acidic residues" evidence="7">
    <location>
        <begin position="179"/>
        <end position="192"/>
    </location>
</feature>
<dbReference type="NCBIfam" id="TIGR01040">
    <property type="entry name" value="V-ATPase_V1_B"/>
    <property type="match status" value="1"/>
</dbReference>
<dbReference type="PANTHER" id="PTHR43389:SF27">
    <property type="entry name" value="V-TYPE PROTON ATPASE SUBUNIT B1-RELATED"/>
    <property type="match status" value="1"/>
</dbReference>
<feature type="region of interest" description="Disordered" evidence="7">
    <location>
        <begin position="26"/>
        <end position="309"/>
    </location>
</feature>
<feature type="coiled-coil region" evidence="6">
    <location>
        <begin position="318"/>
        <end position="437"/>
    </location>
</feature>
<accession>A0ABR2RAP8</accession>
<feature type="compositionally biased region" description="Low complexity" evidence="7">
    <location>
        <begin position="258"/>
        <end position="267"/>
    </location>
</feature>
<dbReference type="InterPro" id="IPR055190">
    <property type="entry name" value="ATP-synt_VA_C"/>
</dbReference>
<dbReference type="HAMAP" id="MF_00310">
    <property type="entry name" value="ATP_synth_B_arch"/>
    <property type="match status" value="1"/>
</dbReference>
<protein>
    <recommendedName>
        <fullName evidence="13">Vacuolar proton pump subunit B</fullName>
    </recommendedName>
</protein>
<dbReference type="InterPro" id="IPR000194">
    <property type="entry name" value="ATPase_F1/V1/A1_a/bsu_nucl-bd"/>
</dbReference>